<proteinExistence type="predicted"/>
<evidence type="ECO:0000313" key="1">
    <source>
        <dbReference type="EMBL" id="KIM25018.1"/>
    </source>
</evidence>
<sequence>MNLSRGLFDFLASFTTDNSDLGSSLISESQLRCPRLVKLQLDLKGGSAPHNQKTKIAAKRAAKVRIKAGIPIEKWLVRTPDDPRD</sequence>
<accession>A0A0C2WF04</accession>
<keyword evidence="2" id="KW-1185">Reference proteome</keyword>
<organism evidence="1 2">
    <name type="scientific">Serendipita vermifera MAFF 305830</name>
    <dbReference type="NCBI Taxonomy" id="933852"/>
    <lineage>
        <taxon>Eukaryota</taxon>
        <taxon>Fungi</taxon>
        <taxon>Dikarya</taxon>
        <taxon>Basidiomycota</taxon>
        <taxon>Agaricomycotina</taxon>
        <taxon>Agaricomycetes</taxon>
        <taxon>Sebacinales</taxon>
        <taxon>Serendipitaceae</taxon>
        <taxon>Serendipita</taxon>
    </lineage>
</organism>
<protein>
    <submittedName>
        <fullName evidence="1">Uncharacterized protein</fullName>
    </submittedName>
</protein>
<dbReference type="AlphaFoldDB" id="A0A0C2WF04"/>
<dbReference type="EMBL" id="KN824318">
    <property type="protein sequence ID" value="KIM25018.1"/>
    <property type="molecule type" value="Genomic_DNA"/>
</dbReference>
<evidence type="ECO:0000313" key="2">
    <source>
        <dbReference type="Proteomes" id="UP000054097"/>
    </source>
</evidence>
<reference evidence="1 2" key="1">
    <citation type="submission" date="2014-04" db="EMBL/GenBank/DDBJ databases">
        <authorList>
            <consortium name="DOE Joint Genome Institute"/>
            <person name="Kuo A."/>
            <person name="Zuccaro A."/>
            <person name="Kohler A."/>
            <person name="Nagy L.G."/>
            <person name="Floudas D."/>
            <person name="Copeland A."/>
            <person name="Barry K.W."/>
            <person name="Cichocki N."/>
            <person name="Veneault-Fourrey C."/>
            <person name="LaButti K."/>
            <person name="Lindquist E.A."/>
            <person name="Lipzen A."/>
            <person name="Lundell T."/>
            <person name="Morin E."/>
            <person name="Murat C."/>
            <person name="Sun H."/>
            <person name="Tunlid A."/>
            <person name="Henrissat B."/>
            <person name="Grigoriev I.V."/>
            <person name="Hibbett D.S."/>
            <person name="Martin F."/>
            <person name="Nordberg H.P."/>
            <person name="Cantor M.N."/>
            <person name="Hua S.X."/>
        </authorList>
    </citation>
    <scope>NUCLEOTIDE SEQUENCE [LARGE SCALE GENOMIC DNA]</scope>
    <source>
        <strain evidence="1 2">MAFF 305830</strain>
    </source>
</reference>
<gene>
    <name evidence="1" type="ORF">M408DRAFT_331486</name>
</gene>
<name>A0A0C2WF04_SERVB</name>
<dbReference type="Proteomes" id="UP000054097">
    <property type="component" value="Unassembled WGS sequence"/>
</dbReference>
<dbReference type="HOGENOM" id="CLU_177200_0_0_1"/>
<reference evidence="2" key="2">
    <citation type="submission" date="2015-01" db="EMBL/GenBank/DDBJ databases">
        <title>Evolutionary Origins and Diversification of the Mycorrhizal Mutualists.</title>
        <authorList>
            <consortium name="DOE Joint Genome Institute"/>
            <consortium name="Mycorrhizal Genomics Consortium"/>
            <person name="Kohler A."/>
            <person name="Kuo A."/>
            <person name="Nagy L.G."/>
            <person name="Floudas D."/>
            <person name="Copeland A."/>
            <person name="Barry K.W."/>
            <person name="Cichocki N."/>
            <person name="Veneault-Fourrey C."/>
            <person name="LaButti K."/>
            <person name="Lindquist E.A."/>
            <person name="Lipzen A."/>
            <person name="Lundell T."/>
            <person name="Morin E."/>
            <person name="Murat C."/>
            <person name="Riley R."/>
            <person name="Ohm R."/>
            <person name="Sun H."/>
            <person name="Tunlid A."/>
            <person name="Henrissat B."/>
            <person name="Grigoriev I.V."/>
            <person name="Hibbett D.S."/>
            <person name="Martin F."/>
        </authorList>
    </citation>
    <scope>NUCLEOTIDE SEQUENCE [LARGE SCALE GENOMIC DNA]</scope>
    <source>
        <strain evidence="2">MAFF 305830</strain>
    </source>
</reference>